<gene>
    <name evidence="1" type="ORF">PXEA_LOCUS36186</name>
</gene>
<comment type="caution">
    <text evidence="1">The sequence shown here is derived from an EMBL/GenBank/DDBJ whole genome shotgun (WGS) entry which is preliminary data.</text>
</comment>
<dbReference type="AlphaFoldDB" id="A0A3S5CRR0"/>
<dbReference type="EMBL" id="CAAALY010276356">
    <property type="protein sequence ID" value="VEL42746.1"/>
    <property type="molecule type" value="Genomic_DNA"/>
</dbReference>
<evidence type="ECO:0000313" key="1">
    <source>
        <dbReference type="EMBL" id="VEL42746.1"/>
    </source>
</evidence>
<evidence type="ECO:0000313" key="2">
    <source>
        <dbReference type="Proteomes" id="UP000784294"/>
    </source>
</evidence>
<proteinExistence type="predicted"/>
<protein>
    <submittedName>
        <fullName evidence="1">Uncharacterized protein</fullName>
    </submittedName>
</protein>
<dbReference type="Proteomes" id="UP000784294">
    <property type="component" value="Unassembled WGS sequence"/>
</dbReference>
<reference evidence="1" key="1">
    <citation type="submission" date="2018-11" db="EMBL/GenBank/DDBJ databases">
        <authorList>
            <consortium name="Pathogen Informatics"/>
        </authorList>
    </citation>
    <scope>NUCLEOTIDE SEQUENCE</scope>
</reference>
<organism evidence="1 2">
    <name type="scientific">Protopolystoma xenopodis</name>
    <dbReference type="NCBI Taxonomy" id="117903"/>
    <lineage>
        <taxon>Eukaryota</taxon>
        <taxon>Metazoa</taxon>
        <taxon>Spiralia</taxon>
        <taxon>Lophotrochozoa</taxon>
        <taxon>Platyhelminthes</taxon>
        <taxon>Monogenea</taxon>
        <taxon>Polyopisthocotylea</taxon>
        <taxon>Polystomatidea</taxon>
        <taxon>Polystomatidae</taxon>
        <taxon>Protopolystoma</taxon>
    </lineage>
</organism>
<accession>A0A3S5CRR0</accession>
<name>A0A3S5CRR0_9PLAT</name>
<keyword evidence="2" id="KW-1185">Reference proteome</keyword>
<sequence length="72" mass="7748">MAESKLSRPVEECTSTRSLGSTVSFGCLPTNLAQTASYSRNLEMGEISGRTASTRRCVDLSTVIFTKICLAI</sequence>